<dbReference type="InterPro" id="IPR003779">
    <property type="entry name" value="CMD-like"/>
</dbReference>
<accession>A0A9X3MT76</accession>
<feature type="domain" description="Carboxymuconolactone decarboxylase-like" evidence="1">
    <location>
        <begin position="28"/>
        <end position="95"/>
    </location>
</feature>
<gene>
    <name evidence="2" type="ORF">OM076_18145</name>
</gene>
<evidence type="ECO:0000313" key="2">
    <source>
        <dbReference type="EMBL" id="MDA0162199.1"/>
    </source>
</evidence>
<sequence length="155" mass="17033">MATTIPAHRLQLPEVAPRQYGAVARLSAANPLDPALGDLIDIRASQINGCAFCLDMHWKEAKERGETDERLYMIAAWREATCYDARERAAFALTEAVTLIADGGVPDDVWAQVEDEFDPEEIGALLFGIATINVYNRLNVAVQTEPGHYVPGMFA</sequence>
<name>A0A9X3MT76_9ACTN</name>
<dbReference type="SUPFAM" id="SSF69118">
    <property type="entry name" value="AhpD-like"/>
    <property type="match status" value="1"/>
</dbReference>
<dbReference type="EMBL" id="JAPDOD010000017">
    <property type="protein sequence ID" value="MDA0162199.1"/>
    <property type="molecule type" value="Genomic_DNA"/>
</dbReference>
<dbReference type="InterPro" id="IPR004675">
    <property type="entry name" value="AhpD_core"/>
</dbReference>
<reference evidence="2" key="1">
    <citation type="submission" date="2022-10" db="EMBL/GenBank/DDBJ databases">
        <title>The WGS of Solirubrobacter ginsenosidimutans DSM 21036.</title>
        <authorList>
            <person name="Jiang Z."/>
        </authorList>
    </citation>
    <scope>NUCLEOTIDE SEQUENCE</scope>
    <source>
        <strain evidence="2">DSM 21036</strain>
    </source>
</reference>
<dbReference type="Proteomes" id="UP001149140">
    <property type="component" value="Unassembled WGS sequence"/>
</dbReference>
<dbReference type="NCBIfam" id="TIGR00778">
    <property type="entry name" value="ahpD_dom"/>
    <property type="match status" value="1"/>
</dbReference>
<comment type="caution">
    <text evidence="2">The sequence shown here is derived from an EMBL/GenBank/DDBJ whole genome shotgun (WGS) entry which is preliminary data.</text>
</comment>
<proteinExistence type="predicted"/>
<dbReference type="InterPro" id="IPR029032">
    <property type="entry name" value="AhpD-like"/>
</dbReference>
<dbReference type="RefSeq" id="WP_270041436.1">
    <property type="nucleotide sequence ID" value="NZ_JAPDOD010000017.1"/>
</dbReference>
<dbReference type="AlphaFoldDB" id="A0A9X3MT76"/>
<evidence type="ECO:0000259" key="1">
    <source>
        <dbReference type="Pfam" id="PF02627"/>
    </source>
</evidence>
<evidence type="ECO:0000313" key="3">
    <source>
        <dbReference type="Proteomes" id="UP001149140"/>
    </source>
</evidence>
<dbReference type="Gene3D" id="1.20.1290.10">
    <property type="entry name" value="AhpD-like"/>
    <property type="match status" value="1"/>
</dbReference>
<dbReference type="Pfam" id="PF02627">
    <property type="entry name" value="CMD"/>
    <property type="match status" value="1"/>
</dbReference>
<protein>
    <submittedName>
        <fullName evidence="2">Carboxymuconolactone decarboxylase family protein</fullName>
    </submittedName>
</protein>
<dbReference type="GO" id="GO:0051920">
    <property type="term" value="F:peroxiredoxin activity"/>
    <property type="evidence" value="ECO:0007669"/>
    <property type="project" value="InterPro"/>
</dbReference>
<dbReference type="PANTHER" id="PTHR34846:SF5">
    <property type="entry name" value="CARBOXYMUCONOLACTONE DECARBOXYLASE-LIKE DOMAIN-CONTAINING PROTEIN"/>
    <property type="match status" value="1"/>
</dbReference>
<organism evidence="2 3">
    <name type="scientific">Solirubrobacter ginsenosidimutans</name>
    <dbReference type="NCBI Taxonomy" id="490573"/>
    <lineage>
        <taxon>Bacteria</taxon>
        <taxon>Bacillati</taxon>
        <taxon>Actinomycetota</taxon>
        <taxon>Thermoleophilia</taxon>
        <taxon>Solirubrobacterales</taxon>
        <taxon>Solirubrobacteraceae</taxon>
        <taxon>Solirubrobacter</taxon>
    </lineage>
</organism>
<keyword evidence="3" id="KW-1185">Reference proteome</keyword>
<dbReference type="PANTHER" id="PTHR34846">
    <property type="entry name" value="4-CARBOXYMUCONOLACTONE DECARBOXYLASE FAMILY PROTEIN (AFU_ORTHOLOGUE AFUA_6G11590)"/>
    <property type="match status" value="1"/>
</dbReference>